<evidence type="ECO:0000313" key="2">
    <source>
        <dbReference type="Proteomes" id="UP000001883"/>
    </source>
</evidence>
<dbReference type="AlphaFoldDB" id="D2NP77"/>
<dbReference type="KEGG" id="rmu:RMDY18_16130"/>
<dbReference type="HOGENOM" id="CLU_893957_0_0_11"/>
<reference evidence="2" key="1">
    <citation type="submission" date="2009-07" db="EMBL/GenBank/DDBJ databases">
        <title>Complete genome sequence of Rothia mucilaginosa DJ.</title>
        <authorList>
            <person name="Yamane K."/>
            <person name="Nambu T."/>
            <person name="Mashimo C."/>
            <person name="Sugimori C."/>
            <person name="Yamanaka T."/>
            <person name="Leung K."/>
            <person name="Fukushima H."/>
        </authorList>
    </citation>
    <scope>NUCLEOTIDE SEQUENCE [LARGE SCALE GENOMIC DNA]</scope>
    <source>
        <strain evidence="2">DY-18</strain>
    </source>
</reference>
<reference evidence="1 2" key="2">
    <citation type="journal article" date="2010" name="J Osaka Dent Univ">
        <title>Isolation and identification of Rothia mucilaginosa from persistent apical periodontitis lesions.</title>
        <authorList>
            <person name="Yamane K."/>
            <person name="Yoshida M."/>
            <person name="Fujihira T."/>
            <person name="Baba T."/>
            <person name="Tsuji N."/>
            <person name="Hayashi H."/>
            <person name="Sugimori C."/>
            <person name="Yamanaka T."/>
            <person name="Mashimo C."/>
            <person name="Nambu T."/>
            <person name="Kawai H."/>
            <person name="Fukushima H."/>
        </authorList>
    </citation>
    <scope>NUCLEOTIDE SEQUENCE [LARGE SCALE GENOMIC DNA]</scope>
    <source>
        <strain evidence="1 2">DY-18</strain>
    </source>
</reference>
<protein>
    <submittedName>
        <fullName evidence="1">Predicted GTPase</fullName>
    </submittedName>
</protein>
<gene>
    <name evidence="1" type="ordered locus">RMDY18_16130</name>
</gene>
<keyword evidence="2" id="KW-1185">Reference proteome</keyword>
<evidence type="ECO:0000313" key="1">
    <source>
        <dbReference type="EMBL" id="BAI65445.1"/>
    </source>
</evidence>
<dbReference type="EMBL" id="AP011540">
    <property type="protein sequence ID" value="BAI65445.1"/>
    <property type="molecule type" value="Genomic_DNA"/>
</dbReference>
<accession>D2NP77</accession>
<name>D2NP77_ROTMD</name>
<sequence length="311" mass="34267">MGSRAKARNERRRGNLVQVLGNHNARGSLHDHRKRLSRRVLRVVLLLRQGQILRTEHQLRLTLLQMVEDTNHGDLTLNHRIRNDVGLLNNADGGLAGVLTHHVVNDRVLRQLRGHHRRQDVLHQVTDEAVRHLTGLQGLAGRSHSTAGVVTENHHNGGLKLINRVLQRTERGILQDVAGGTHHERVAQAQIKNNLCREARVTATENRGERELTRCQVGTANRVLVGVLVAALNKTAVTVLQTLPCFCGSRLDASHVMLLSGQVQITHAVGGSESANGYVGLQALALKLSFSPGASRRKNLPQICLKYAKNS</sequence>
<proteinExistence type="predicted"/>
<reference evidence="1 2" key="3">
    <citation type="journal article" date="2010" name="Sequencing">
        <title>Complete Genome Sequence of Rothia mucilaginosa DY-18: A Clinical Isolate with Dense Meshwork-Like Structures from a Persistent Apical Periodontitis Lesion.</title>
        <authorList>
            <person name="Yamane K."/>
            <person name="Nambu T."/>
            <person name="Yamanaka T."/>
            <person name="Mashimo C."/>
            <person name="Sugimori C."/>
            <person name="Leung K.-P."/>
            <person name="Fukushima H."/>
        </authorList>
    </citation>
    <scope>NUCLEOTIDE SEQUENCE [LARGE SCALE GENOMIC DNA]</scope>
    <source>
        <strain evidence="1 2">DY-18</strain>
    </source>
</reference>
<organism evidence="1 2">
    <name type="scientific">Rothia mucilaginosa (strain DY-18)</name>
    <name type="common">Stomatococcus mucilaginosus</name>
    <dbReference type="NCBI Taxonomy" id="680646"/>
    <lineage>
        <taxon>Bacteria</taxon>
        <taxon>Bacillati</taxon>
        <taxon>Actinomycetota</taxon>
        <taxon>Actinomycetes</taxon>
        <taxon>Micrococcales</taxon>
        <taxon>Micrococcaceae</taxon>
        <taxon>Rothia</taxon>
    </lineage>
</organism>
<dbReference type="Proteomes" id="UP000001883">
    <property type="component" value="Chromosome"/>
</dbReference>